<dbReference type="Proteomes" id="UP000000998">
    <property type="component" value="Plasmid pMAQU01"/>
</dbReference>
<keyword evidence="2" id="KW-0614">Plasmid</keyword>
<evidence type="ECO:0000313" key="2">
    <source>
        <dbReference type="EMBL" id="ABM21015.1"/>
    </source>
</evidence>
<dbReference type="KEGG" id="maq:Maqu_4163"/>
<reference evidence="3" key="1">
    <citation type="journal article" date="2011" name="Appl. Environ. Microbiol.">
        <title>Genomic potential of Marinobacter aquaeolei, a biogeochemical 'opportunitroph'.</title>
        <authorList>
            <person name="Singer E."/>
            <person name="Webb E.A."/>
            <person name="Nelson W.C."/>
            <person name="Heidelberg J.F."/>
            <person name="Ivanova N."/>
            <person name="Pati A."/>
            <person name="Edwards K.J."/>
        </authorList>
    </citation>
    <scope>NUCLEOTIDE SEQUENCE [LARGE SCALE GENOMIC DNA]</scope>
    <source>
        <strain evidence="3">ATCC 700491 / DSM 11845 / VT8</strain>
    </source>
</reference>
<evidence type="ECO:0008006" key="4">
    <source>
        <dbReference type="Google" id="ProtNLM"/>
    </source>
</evidence>
<dbReference type="PROSITE" id="PS51257">
    <property type="entry name" value="PROKAR_LIPOPROTEIN"/>
    <property type="match status" value="1"/>
</dbReference>
<dbReference type="HOGENOM" id="CLU_917667_0_0_6"/>
<evidence type="ECO:0000313" key="3">
    <source>
        <dbReference type="Proteomes" id="UP000000998"/>
    </source>
</evidence>
<evidence type="ECO:0000256" key="1">
    <source>
        <dbReference type="SAM" id="SignalP"/>
    </source>
</evidence>
<dbReference type="AlphaFoldDB" id="A1U7P6"/>
<gene>
    <name evidence="2" type="ordered locus">Maqu_4163</name>
</gene>
<dbReference type="RefSeq" id="WP_011783338.1">
    <property type="nucleotide sequence ID" value="NC_008738.1"/>
</dbReference>
<feature type="chain" id="PRO_5002638541" description="Lipoprotein" evidence="1">
    <location>
        <begin position="28"/>
        <end position="303"/>
    </location>
</feature>
<feature type="signal peptide" evidence="1">
    <location>
        <begin position="1"/>
        <end position="27"/>
    </location>
</feature>
<accession>A1U7P6</accession>
<keyword evidence="1" id="KW-0732">Signal</keyword>
<sequence length="303" mass="32063" precursor="true">MNYSKTNKQHRAATLGVSILTALTLTACGGGGGGSSSPEKPKAPAITDKPLSLTVGESQTVSRELDGNIDTASLTTIIENPAIEVDANGKTLSITIGELQNDGNARFTVQTSANSKYTVSINATNTSAAALIDQANTLTDSAAPNLMLADELRLQSILAELEYLAKEVSETQKAQSVDQALATATAVAQTTQPQIDALTQAVADYGTSQITEANLEQQLLMTQSVVQAYGNAGEQILSAHASTLTTMGLALPANLEDTYPLTYDADLERYTRFTHADFGTLNGDSFDFNATYDFFNTVFPYAK</sequence>
<dbReference type="EMBL" id="CP000515">
    <property type="protein sequence ID" value="ABM21015.1"/>
    <property type="molecule type" value="Genomic_DNA"/>
</dbReference>
<name>A1U7P6_MARN8</name>
<protein>
    <recommendedName>
        <fullName evidence="4">Lipoprotein</fullName>
    </recommendedName>
</protein>
<geneLocation type="plasmid" evidence="2 3">
    <name>pMAQU01</name>
</geneLocation>
<organism evidence="2 3">
    <name type="scientific">Marinobacter nauticus (strain ATCC 700491 / DSM 11845 / VT8)</name>
    <name type="common">Marinobacter aquaeolei</name>
    <dbReference type="NCBI Taxonomy" id="351348"/>
    <lineage>
        <taxon>Bacteria</taxon>
        <taxon>Pseudomonadati</taxon>
        <taxon>Pseudomonadota</taxon>
        <taxon>Gammaproteobacteria</taxon>
        <taxon>Pseudomonadales</taxon>
        <taxon>Marinobacteraceae</taxon>
        <taxon>Marinobacter</taxon>
    </lineage>
</organism>
<proteinExistence type="predicted"/>
<dbReference type="OrthoDB" id="10010364at2"/>